<keyword evidence="4" id="KW-0067">ATP-binding</keyword>
<dbReference type="InterPro" id="IPR007373">
    <property type="entry name" value="Thiamin_PyroPKinase_B1-bd"/>
</dbReference>
<evidence type="ECO:0000256" key="4">
    <source>
        <dbReference type="ARBA" id="ARBA00022840"/>
    </source>
</evidence>
<dbReference type="AlphaFoldDB" id="A0A1B1TAS5"/>
<name>A0A1B1TAS5_9ARCH</name>
<evidence type="ECO:0000313" key="7">
    <source>
        <dbReference type="EMBL" id="ANV79363.1"/>
    </source>
</evidence>
<sequence length="206" mass="22741">MVRVLIIGNSKFPSNAITETLVENSNMIIACDGAIEQCIDKSLEVDYVIGDMDSLNNISIRDLEQLNLQVIKIEDQNDNDLSKSINFACDFGATRIDIIGVEGGSNQHQFASYWSLLDCPIESYIHLEDSIVSTIDCSSASYSIEIGSTFSVFPIGHCKGVCVSGSKWVVDNEEINPSSRGLHNVAIEREIEISCRDGQLLIFRSR</sequence>
<proteinExistence type="predicted"/>
<evidence type="ECO:0000259" key="6">
    <source>
        <dbReference type="Pfam" id="PF04265"/>
    </source>
</evidence>
<evidence type="ECO:0008006" key="8">
    <source>
        <dbReference type="Google" id="ProtNLM"/>
    </source>
</evidence>
<organism evidence="7">
    <name type="scientific">uncultured Poseidoniia archaeon</name>
    <dbReference type="NCBI Taxonomy" id="1697135"/>
    <lineage>
        <taxon>Archaea</taxon>
        <taxon>Methanobacteriati</taxon>
        <taxon>Thermoplasmatota</taxon>
        <taxon>Candidatus Poseidoniia</taxon>
        <taxon>environmental samples</taxon>
    </lineage>
</organism>
<evidence type="ECO:0000256" key="2">
    <source>
        <dbReference type="ARBA" id="ARBA00022741"/>
    </source>
</evidence>
<dbReference type="NCBIfam" id="TIGR01378">
    <property type="entry name" value="thi_PPkinase"/>
    <property type="match status" value="1"/>
</dbReference>
<dbReference type="GO" id="GO:0004788">
    <property type="term" value="F:thiamine diphosphokinase activity"/>
    <property type="evidence" value="ECO:0007669"/>
    <property type="project" value="InterPro"/>
</dbReference>
<keyword evidence="2" id="KW-0547">Nucleotide-binding</keyword>
<dbReference type="InterPro" id="IPR007371">
    <property type="entry name" value="TPK_catalytic"/>
</dbReference>
<dbReference type="InterPro" id="IPR006282">
    <property type="entry name" value="Thi_PPkinase"/>
</dbReference>
<dbReference type="InterPro" id="IPR053149">
    <property type="entry name" value="TPK"/>
</dbReference>
<dbReference type="CDD" id="cd07995">
    <property type="entry name" value="TPK"/>
    <property type="match status" value="1"/>
</dbReference>
<dbReference type="GO" id="GO:0009229">
    <property type="term" value="P:thiamine diphosphate biosynthetic process"/>
    <property type="evidence" value="ECO:0007669"/>
    <property type="project" value="InterPro"/>
</dbReference>
<dbReference type="EMBL" id="KP211825">
    <property type="protein sequence ID" value="ANV79363.1"/>
    <property type="molecule type" value="Genomic_DNA"/>
</dbReference>
<dbReference type="PANTHER" id="PTHR41299">
    <property type="entry name" value="THIAMINE PYROPHOSPHOKINASE"/>
    <property type="match status" value="1"/>
</dbReference>
<evidence type="ECO:0000259" key="5">
    <source>
        <dbReference type="Pfam" id="PF04263"/>
    </source>
</evidence>
<accession>A0A1B1TAS5</accession>
<keyword evidence="3" id="KW-0418">Kinase</keyword>
<feature type="domain" description="Thiamin pyrophosphokinase catalytic" evidence="5">
    <location>
        <begin position="19"/>
        <end position="119"/>
    </location>
</feature>
<keyword evidence="1" id="KW-0808">Transferase</keyword>
<evidence type="ECO:0000256" key="3">
    <source>
        <dbReference type="ARBA" id="ARBA00022777"/>
    </source>
</evidence>
<dbReference type="InterPro" id="IPR036759">
    <property type="entry name" value="TPK_catalytic_sf"/>
</dbReference>
<dbReference type="GO" id="GO:0005524">
    <property type="term" value="F:ATP binding"/>
    <property type="evidence" value="ECO:0007669"/>
    <property type="project" value="UniProtKB-KW"/>
</dbReference>
<dbReference type="GO" id="GO:0030975">
    <property type="term" value="F:thiamine binding"/>
    <property type="evidence" value="ECO:0007669"/>
    <property type="project" value="InterPro"/>
</dbReference>
<dbReference type="Pfam" id="PF04265">
    <property type="entry name" value="TPK_B1_binding"/>
    <property type="match status" value="1"/>
</dbReference>
<reference evidence="7" key="2">
    <citation type="journal article" date="2015" name="ISME J.">
        <title>A new class of marine Euryarchaeota group II from the Mediterranean deep chlorophyll maximum.</title>
        <authorList>
            <person name="Martin-Cuadrado A.B."/>
            <person name="Garcia-Heredia I."/>
            <person name="Molto A.G."/>
            <person name="Lopez-Ubeda R."/>
            <person name="Kimes N."/>
            <person name="Lopez-Garcia P."/>
            <person name="Moreira D."/>
            <person name="Rodriguez-Valera F."/>
        </authorList>
    </citation>
    <scope>NUCLEOTIDE SEQUENCE</scope>
</reference>
<dbReference type="GO" id="GO:0006772">
    <property type="term" value="P:thiamine metabolic process"/>
    <property type="evidence" value="ECO:0007669"/>
    <property type="project" value="InterPro"/>
</dbReference>
<evidence type="ECO:0000256" key="1">
    <source>
        <dbReference type="ARBA" id="ARBA00022679"/>
    </source>
</evidence>
<dbReference type="Gene3D" id="3.40.50.10240">
    <property type="entry name" value="Thiamin pyrophosphokinase, catalytic domain"/>
    <property type="match status" value="1"/>
</dbReference>
<dbReference type="Pfam" id="PF04263">
    <property type="entry name" value="TPK_catalytic"/>
    <property type="match status" value="1"/>
</dbReference>
<dbReference type="PANTHER" id="PTHR41299:SF1">
    <property type="entry name" value="THIAMINE PYROPHOSPHOKINASE"/>
    <property type="match status" value="1"/>
</dbReference>
<protein>
    <recommendedName>
        <fullName evidence="8">Thiamine diphosphokinase</fullName>
    </recommendedName>
</protein>
<reference evidence="7" key="1">
    <citation type="submission" date="2014-11" db="EMBL/GenBank/DDBJ databases">
        <authorList>
            <person name="Zhu J."/>
            <person name="Qi W."/>
            <person name="Song R."/>
        </authorList>
    </citation>
    <scope>NUCLEOTIDE SEQUENCE</scope>
</reference>
<dbReference type="SUPFAM" id="SSF63999">
    <property type="entry name" value="Thiamin pyrophosphokinase, catalytic domain"/>
    <property type="match status" value="1"/>
</dbReference>
<feature type="domain" description="Thiamin pyrophosphokinase thiamin-binding" evidence="6">
    <location>
        <begin position="146"/>
        <end position="199"/>
    </location>
</feature>
<dbReference type="GO" id="GO:0016301">
    <property type="term" value="F:kinase activity"/>
    <property type="evidence" value="ECO:0007669"/>
    <property type="project" value="UniProtKB-KW"/>
</dbReference>